<keyword evidence="3" id="KW-1185">Reference proteome</keyword>
<keyword evidence="1" id="KW-1133">Transmembrane helix</keyword>
<dbReference type="RefSeq" id="WP_284349375.1">
    <property type="nucleotide sequence ID" value="NZ_BRXS01000002.1"/>
</dbReference>
<proteinExistence type="predicted"/>
<comment type="caution">
    <text evidence="2">The sequence shown here is derived from an EMBL/GenBank/DDBJ whole genome shotgun (WGS) entry which is preliminary data.</text>
</comment>
<feature type="transmembrane region" description="Helical" evidence="1">
    <location>
        <begin position="53"/>
        <end position="72"/>
    </location>
</feature>
<evidence type="ECO:0000313" key="3">
    <source>
        <dbReference type="Proteomes" id="UP001161325"/>
    </source>
</evidence>
<feature type="transmembrane region" description="Helical" evidence="1">
    <location>
        <begin position="122"/>
        <end position="141"/>
    </location>
</feature>
<protein>
    <submittedName>
        <fullName evidence="2">Uncharacterized protein</fullName>
    </submittedName>
</protein>
<evidence type="ECO:0000313" key="2">
    <source>
        <dbReference type="EMBL" id="GLC24932.1"/>
    </source>
</evidence>
<gene>
    <name evidence="2" type="ORF">rosag_14450</name>
</gene>
<reference evidence="2" key="1">
    <citation type="submission" date="2022-08" db="EMBL/GenBank/DDBJ databases">
        <title>Draft genome sequencing of Roseisolibacter agri AW1220.</title>
        <authorList>
            <person name="Tobiishi Y."/>
            <person name="Tonouchi A."/>
        </authorList>
    </citation>
    <scope>NUCLEOTIDE SEQUENCE</scope>
    <source>
        <strain evidence="2">AW1220</strain>
    </source>
</reference>
<sequence length="146" mass="15105">MSKPRSAGQMLVSTGAVLAILSLAGFGLCLVFQWPSQFVLGAVADAKVTLADVVTGTVLSPPLAPWVILVVATRLAGSRRWWGTVATAVLCVLGVVFAIGGWGEAFGPANPAVPRAVLLTGGIVWMLLGLSLPTFGLRALLARRRG</sequence>
<name>A0AA37Q733_9BACT</name>
<organism evidence="2 3">
    <name type="scientific">Roseisolibacter agri</name>
    <dbReference type="NCBI Taxonomy" id="2014610"/>
    <lineage>
        <taxon>Bacteria</taxon>
        <taxon>Pseudomonadati</taxon>
        <taxon>Gemmatimonadota</taxon>
        <taxon>Gemmatimonadia</taxon>
        <taxon>Gemmatimonadales</taxon>
        <taxon>Gemmatimonadaceae</taxon>
        <taxon>Roseisolibacter</taxon>
    </lineage>
</organism>
<keyword evidence="1" id="KW-0812">Transmembrane</keyword>
<accession>A0AA37Q733</accession>
<keyword evidence="1" id="KW-0472">Membrane</keyword>
<evidence type="ECO:0000256" key="1">
    <source>
        <dbReference type="SAM" id="Phobius"/>
    </source>
</evidence>
<feature type="transmembrane region" description="Helical" evidence="1">
    <location>
        <begin position="81"/>
        <end position="102"/>
    </location>
</feature>
<feature type="transmembrane region" description="Helical" evidence="1">
    <location>
        <begin position="12"/>
        <end position="33"/>
    </location>
</feature>
<dbReference type="AlphaFoldDB" id="A0AA37Q733"/>
<dbReference type="Proteomes" id="UP001161325">
    <property type="component" value="Unassembled WGS sequence"/>
</dbReference>
<dbReference type="EMBL" id="BRXS01000002">
    <property type="protein sequence ID" value="GLC24932.1"/>
    <property type="molecule type" value="Genomic_DNA"/>
</dbReference>